<evidence type="ECO:0000259" key="10">
    <source>
        <dbReference type="Pfam" id="PF21088"/>
    </source>
</evidence>
<keyword evidence="12" id="KW-1185">Reference proteome</keyword>
<feature type="transmembrane region" description="Helical" evidence="7">
    <location>
        <begin position="25"/>
        <end position="46"/>
    </location>
</feature>
<comment type="subcellular location">
    <subcellularLocation>
        <location evidence="1">Cell membrane</location>
        <topology evidence="1">Multi-pass membrane protein</topology>
    </subcellularLocation>
</comment>
<comment type="similarity">
    <text evidence="2">Belongs to the MscS (TC 1.A.23) family.</text>
</comment>
<dbReference type="InterPro" id="IPR045276">
    <property type="entry name" value="YbiO_bact"/>
</dbReference>
<dbReference type="PANTHER" id="PTHR30460">
    <property type="entry name" value="MODERATE CONDUCTANCE MECHANOSENSITIVE CHANNEL YBIO"/>
    <property type="match status" value="1"/>
</dbReference>
<dbReference type="OrthoDB" id="9809206at2"/>
<accession>A0A9X2MJN2</accession>
<dbReference type="InterPro" id="IPR049278">
    <property type="entry name" value="MS_channel_C"/>
</dbReference>
<comment type="caution">
    <text evidence="11">The sequence shown here is derived from an EMBL/GenBank/DDBJ whole genome shotgun (WGS) entry which is preliminary data.</text>
</comment>
<feature type="domain" description="Mechanosensitive ion channel MscS C-terminal" evidence="9">
    <location>
        <begin position="188"/>
        <end position="271"/>
    </location>
</feature>
<dbReference type="Gene3D" id="3.30.70.100">
    <property type="match status" value="1"/>
</dbReference>
<dbReference type="GO" id="GO:0005886">
    <property type="term" value="C:plasma membrane"/>
    <property type="evidence" value="ECO:0007669"/>
    <property type="project" value="UniProtKB-SubCell"/>
</dbReference>
<evidence type="ECO:0000256" key="1">
    <source>
        <dbReference type="ARBA" id="ARBA00004651"/>
    </source>
</evidence>
<evidence type="ECO:0000256" key="7">
    <source>
        <dbReference type="SAM" id="Phobius"/>
    </source>
</evidence>
<protein>
    <submittedName>
        <fullName evidence="11">Mechanosensitive ion channel family protein</fullName>
    </submittedName>
</protein>
<proteinExistence type="inferred from homology"/>
<dbReference type="Pfam" id="PF21082">
    <property type="entry name" value="MS_channel_3rd"/>
    <property type="match status" value="1"/>
</dbReference>
<evidence type="ECO:0000256" key="5">
    <source>
        <dbReference type="ARBA" id="ARBA00022989"/>
    </source>
</evidence>
<keyword evidence="4 7" id="KW-0812">Transmembrane</keyword>
<keyword evidence="6 7" id="KW-0472">Membrane</keyword>
<evidence type="ECO:0000256" key="6">
    <source>
        <dbReference type="ARBA" id="ARBA00023136"/>
    </source>
</evidence>
<evidence type="ECO:0000256" key="4">
    <source>
        <dbReference type="ARBA" id="ARBA00022692"/>
    </source>
</evidence>
<dbReference type="InterPro" id="IPR006685">
    <property type="entry name" value="MscS_channel_2nd"/>
</dbReference>
<dbReference type="SUPFAM" id="SSF82861">
    <property type="entry name" value="Mechanosensitive channel protein MscS (YggB), transmembrane region"/>
    <property type="match status" value="1"/>
</dbReference>
<dbReference type="InterPro" id="IPR010920">
    <property type="entry name" value="LSM_dom_sf"/>
</dbReference>
<keyword evidence="3" id="KW-1003">Cell membrane</keyword>
<gene>
    <name evidence="11" type="ORF">NSA23_09680</name>
</gene>
<dbReference type="SUPFAM" id="SSF82689">
    <property type="entry name" value="Mechanosensitive channel protein MscS (YggB), C-terminal domain"/>
    <property type="match status" value="1"/>
</dbReference>
<evidence type="ECO:0000259" key="9">
    <source>
        <dbReference type="Pfam" id="PF21082"/>
    </source>
</evidence>
<evidence type="ECO:0000256" key="2">
    <source>
        <dbReference type="ARBA" id="ARBA00008017"/>
    </source>
</evidence>
<keyword evidence="5 7" id="KW-1133">Transmembrane helix</keyword>
<dbReference type="InterPro" id="IPR011014">
    <property type="entry name" value="MscS_channel_TM-2"/>
</dbReference>
<dbReference type="EMBL" id="JANJZL010000005">
    <property type="protein sequence ID" value="MCR2044382.1"/>
    <property type="molecule type" value="Genomic_DNA"/>
</dbReference>
<dbReference type="Gene3D" id="2.30.30.60">
    <property type="match status" value="1"/>
</dbReference>
<evidence type="ECO:0000313" key="12">
    <source>
        <dbReference type="Proteomes" id="UP001142078"/>
    </source>
</evidence>
<dbReference type="RefSeq" id="WP_042679105.1">
    <property type="nucleotide sequence ID" value="NZ_CABKTM010000011.1"/>
</dbReference>
<dbReference type="InterPro" id="IPR011066">
    <property type="entry name" value="MscS_channel_C_sf"/>
</dbReference>
<organism evidence="11 12">
    <name type="scientific">Anaerosalibacter massiliensis</name>
    <dbReference type="NCBI Taxonomy" id="1347392"/>
    <lineage>
        <taxon>Bacteria</taxon>
        <taxon>Bacillati</taxon>
        <taxon>Bacillota</taxon>
        <taxon>Tissierellia</taxon>
        <taxon>Tissierellales</taxon>
        <taxon>Sporanaerobacteraceae</taxon>
        <taxon>Anaerosalibacter</taxon>
    </lineage>
</organism>
<dbReference type="Gene3D" id="1.10.287.1260">
    <property type="match status" value="1"/>
</dbReference>
<feature type="domain" description="Mechanosensitive ion channel transmembrane helices 2/3" evidence="10">
    <location>
        <begin position="74"/>
        <end position="115"/>
    </location>
</feature>
<dbReference type="AlphaFoldDB" id="A0A9X2MJN2"/>
<dbReference type="PANTHER" id="PTHR30460:SF0">
    <property type="entry name" value="MODERATE CONDUCTANCE MECHANOSENSITIVE CHANNEL YBIO"/>
    <property type="match status" value="1"/>
</dbReference>
<dbReference type="InterPro" id="IPR023408">
    <property type="entry name" value="MscS_beta-dom_sf"/>
</dbReference>
<evidence type="ECO:0000313" key="11">
    <source>
        <dbReference type="EMBL" id="MCR2044382.1"/>
    </source>
</evidence>
<dbReference type="Pfam" id="PF00924">
    <property type="entry name" value="MS_channel_2nd"/>
    <property type="match status" value="1"/>
</dbReference>
<dbReference type="Proteomes" id="UP001142078">
    <property type="component" value="Unassembled WGS sequence"/>
</dbReference>
<dbReference type="FunFam" id="2.30.30.60:FF:000001">
    <property type="entry name" value="MscS Mechanosensitive ion channel"/>
    <property type="match status" value="1"/>
</dbReference>
<evidence type="ECO:0000256" key="3">
    <source>
        <dbReference type="ARBA" id="ARBA00022475"/>
    </source>
</evidence>
<name>A0A9X2MJN2_9FIRM</name>
<evidence type="ECO:0000259" key="8">
    <source>
        <dbReference type="Pfam" id="PF00924"/>
    </source>
</evidence>
<dbReference type="InterPro" id="IPR049142">
    <property type="entry name" value="MS_channel_1st"/>
</dbReference>
<feature type="domain" description="Mechanosensitive ion channel MscS" evidence="8">
    <location>
        <begin position="117"/>
        <end position="178"/>
    </location>
</feature>
<reference evidence="11" key="1">
    <citation type="submission" date="2022-07" db="EMBL/GenBank/DDBJ databases">
        <title>Enhanced cultured diversity of the mouse gut microbiota enables custom-made synthetic communities.</title>
        <authorList>
            <person name="Afrizal A."/>
        </authorList>
    </citation>
    <scope>NUCLEOTIDE SEQUENCE</scope>
    <source>
        <strain evidence="11">DSM 29482</strain>
    </source>
</reference>
<dbReference type="Pfam" id="PF21088">
    <property type="entry name" value="MS_channel_1st"/>
    <property type="match status" value="1"/>
</dbReference>
<dbReference type="GO" id="GO:0008381">
    <property type="term" value="F:mechanosensitive monoatomic ion channel activity"/>
    <property type="evidence" value="ECO:0007669"/>
    <property type="project" value="InterPro"/>
</dbReference>
<sequence length="283" mass="31711">MQGTLEFLKGIFINKNEDLTILGKLIKIALIFLLVKIGIKIFNTIIDKSMERKSRLKFGVDEKKANTLAAILKNLSKYVFYFIGLVPALELFGIKTTSILATAGIGGLAIGFGAQSLVKDVITGFFILFEDQFSVGDYVKVEGYEGIVEEMGLRVTKIRGFSGELYIIPNSNIQIVTNGTKGAMRSLVEVSISYEEDIDKAMKVLEKICKELKDTENSIVEGPTVLGVSKLGEYDIVLTIVAKTDAMEQWRIERILRKRIKEEFDNENIEIPYPKRVVIEKKV</sequence>
<dbReference type="SUPFAM" id="SSF50182">
    <property type="entry name" value="Sm-like ribonucleoproteins"/>
    <property type="match status" value="1"/>
</dbReference>